<dbReference type="OrthoDB" id="9788394at2"/>
<evidence type="ECO:0000256" key="5">
    <source>
        <dbReference type="ARBA" id="ARBA00022842"/>
    </source>
</evidence>
<protein>
    <recommendedName>
        <fullName evidence="8">Molybdenum cofactor guanylyltransferase</fullName>
        <shortName evidence="8">MoCo guanylyltransferase</shortName>
        <ecNumber evidence="8">2.7.7.77</ecNumber>
    </recommendedName>
    <alternativeName>
        <fullName evidence="8">GTP:molybdopterin guanylyltransferase</fullName>
    </alternativeName>
    <alternativeName>
        <fullName evidence="8">Mo-MPT guanylyltransferase</fullName>
    </alternativeName>
    <alternativeName>
        <fullName evidence="8">Molybdopterin guanylyltransferase</fullName>
    </alternativeName>
    <alternativeName>
        <fullName evidence="8">Molybdopterin-guanine dinucleotide synthase</fullName>
        <shortName evidence="8">MGD synthase</shortName>
    </alternativeName>
</protein>
<dbReference type="GO" id="GO:0005737">
    <property type="term" value="C:cytoplasm"/>
    <property type="evidence" value="ECO:0007669"/>
    <property type="project" value="UniProtKB-SubCell"/>
</dbReference>
<comment type="cofactor">
    <cofactor evidence="8">
        <name>Mg(2+)</name>
        <dbReference type="ChEBI" id="CHEBI:18420"/>
    </cofactor>
</comment>
<dbReference type="RefSeq" id="WP_103921483.1">
    <property type="nucleotide sequence ID" value="NZ_FMSV02000542.1"/>
</dbReference>
<feature type="binding site" evidence="8">
    <location>
        <position position="70"/>
    </location>
    <ligand>
        <name>GTP</name>
        <dbReference type="ChEBI" id="CHEBI:37565"/>
    </ligand>
</feature>
<evidence type="ECO:0000256" key="4">
    <source>
        <dbReference type="ARBA" id="ARBA00022741"/>
    </source>
</evidence>
<feature type="binding site" evidence="8">
    <location>
        <position position="100"/>
    </location>
    <ligand>
        <name>Mg(2+)</name>
        <dbReference type="ChEBI" id="CHEBI:18420"/>
    </ligand>
</feature>
<dbReference type="CDD" id="cd02503">
    <property type="entry name" value="MobA"/>
    <property type="match status" value="1"/>
</dbReference>
<proteinExistence type="inferred from homology"/>
<evidence type="ECO:0000256" key="1">
    <source>
        <dbReference type="ARBA" id="ARBA00022490"/>
    </source>
</evidence>
<evidence type="ECO:0000313" key="10">
    <source>
        <dbReference type="EMBL" id="SEH07888.1"/>
    </source>
</evidence>
<keyword evidence="1 8" id="KW-0963">Cytoplasm</keyword>
<dbReference type="GO" id="GO:0005525">
    <property type="term" value="F:GTP binding"/>
    <property type="evidence" value="ECO:0007669"/>
    <property type="project" value="UniProtKB-UniRule"/>
</dbReference>
<evidence type="ECO:0000256" key="6">
    <source>
        <dbReference type="ARBA" id="ARBA00023134"/>
    </source>
</evidence>
<evidence type="ECO:0000256" key="8">
    <source>
        <dbReference type="HAMAP-Rule" id="MF_00316"/>
    </source>
</evidence>
<comment type="domain">
    <text evidence="8">The N-terminal domain determines nucleotide recognition and specific binding, while the C-terminal domain determines the specific binding to the target protein.</text>
</comment>
<dbReference type="GO" id="GO:1902758">
    <property type="term" value="P:bis(molybdopterin guanine dinucleotide)molybdenum biosynthetic process"/>
    <property type="evidence" value="ECO:0007669"/>
    <property type="project" value="TreeGrafter"/>
</dbReference>
<keyword evidence="11" id="KW-1185">Reference proteome</keyword>
<comment type="similarity">
    <text evidence="8">Belongs to the MobA family.</text>
</comment>
<comment type="subcellular location">
    <subcellularLocation>
        <location evidence="8">Cytoplasm</location>
    </subcellularLocation>
</comment>
<evidence type="ECO:0000259" key="9">
    <source>
        <dbReference type="Pfam" id="PF12804"/>
    </source>
</evidence>
<keyword evidence="2 8" id="KW-0808">Transferase</keyword>
<dbReference type="AlphaFoldDB" id="A0A1H6FCT7"/>
<keyword evidence="3 8" id="KW-0479">Metal-binding</keyword>
<dbReference type="PANTHER" id="PTHR19136">
    <property type="entry name" value="MOLYBDENUM COFACTOR GUANYLYLTRANSFERASE"/>
    <property type="match status" value="1"/>
</dbReference>
<comment type="function">
    <text evidence="8">Transfers a GMP moiety from GTP to Mo-molybdopterin (Mo-MPT) cofactor (Moco or molybdenum cofactor) to form Mo-molybdopterin guanine dinucleotide (Mo-MGD) cofactor.</text>
</comment>
<comment type="catalytic activity">
    <reaction evidence="8">
        <text>Mo-molybdopterin + GTP + H(+) = Mo-molybdopterin guanine dinucleotide + diphosphate</text>
        <dbReference type="Rhea" id="RHEA:34243"/>
        <dbReference type="ChEBI" id="CHEBI:15378"/>
        <dbReference type="ChEBI" id="CHEBI:33019"/>
        <dbReference type="ChEBI" id="CHEBI:37565"/>
        <dbReference type="ChEBI" id="CHEBI:71302"/>
        <dbReference type="ChEBI" id="CHEBI:71310"/>
        <dbReference type="EC" id="2.7.7.77"/>
    </reaction>
</comment>
<dbReference type="InterPro" id="IPR025877">
    <property type="entry name" value="MobA-like_NTP_Trfase"/>
</dbReference>
<accession>A0A1H6FCT7</accession>
<feature type="binding site" evidence="8">
    <location>
        <position position="100"/>
    </location>
    <ligand>
        <name>GTP</name>
        <dbReference type="ChEBI" id="CHEBI:37565"/>
    </ligand>
</feature>
<dbReference type="Gene3D" id="3.90.550.10">
    <property type="entry name" value="Spore Coat Polysaccharide Biosynthesis Protein SpsA, Chain A"/>
    <property type="match status" value="1"/>
</dbReference>
<dbReference type="HAMAP" id="MF_00316">
    <property type="entry name" value="MobA"/>
    <property type="match status" value="1"/>
</dbReference>
<dbReference type="SUPFAM" id="SSF53448">
    <property type="entry name" value="Nucleotide-diphospho-sugar transferases"/>
    <property type="match status" value="1"/>
</dbReference>
<evidence type="ECO:0000256" key="3">
    <source>
        <dbReference type="ARBA" id="ARBA00022723"/>
    </source>
</evidence>
<organism evidence="10 11">
    <name type="scientific">Candidatus Venteria ishoeyi</name>
    <dbReference type="NCBI Taxonomy" id="1899563"/>
    <lineage>
        <taxon>Bacteria</taxon>
        <taxon>Pseudomonadati</taxon>
        <taxon>Pseudomonadota</taxon>
        <taxon>Gammaproteobacteria</taxon>
        <taxon>Thiotrichales</taxon>
        <taxon>Thiotrichaceae</taxon>
        <taxon>Venteria</taxon>
    </lineage>
</organism>
<gene>
    <name evidence="8 10" type="primary">mobA</name>
    <name evidence="10" type="ORF">MBHS_03775</name>
</gene>
<feature type="domain" description="MobA-like NTP transferase" evidence="9">
    <location>
        <begin position="8"/>
        <end position="165"/>
    </location>
</feature>
<dbReference type="PANTHER" id="PTHR19136:SF81">
    <property type="entry name" value="MOLYBDENUM COFACTOR GUANYLYLTRANSFERASE"/>
    <property type="match status" value="1"/>
</dbReference>
<evidence type="ECO:0000313" key="11">
    <source>
        <dbReference type="Proteomes" id="UP000236724"/>
    </source>
</evidence>
<reference evidence="10 11" key="1">
    <citation type="submission" date="2016-10" db="EMBL/GenBank/DDBJ databases">
        <authorList>
            <person name="de Groot N.N."/>
        </authorList>
    </citation>
    <scope>NUCLEOTIDE SEQUENCE [LARGE SCALE GENOMIC DNA]</scope>
    <source>
        <strain evidence="10">MBHS1</strain>
    </source>
</reference>
<feature type="binding site" evidence="8">
    <location>
        <position position="52"/>
    </location>
    <ligand>
        <name>GTP</name>
        <dbReference type="ChEBI" id="CHEBI:37565"/>
    </ligand>
</feature>
<dbReference type="InterPro" id="IPR029044">
    <property type="entry name" value="Nucleotide-diphossugar_trans"/>
</dbReference>
<dbReference type="GO" id="GO:0061603">
    <property type="term" value="F:molybdenum cofactor guanylyltransferase activity"/>
    <property type="evidence" value="ECO:0007669"/>
    <property type="project" value="UniProtKB-EC"/>
</dbReference>
<evidence type="ECO:0000256" key="2">
    <source>
        <dbReference type="ARBA" id="ARBA00022679"/>
    </source>
</evidence>
<keyword evidence="5 8" id="KW-0460">Magnesium</keyword>
<dbReference type="GO" id="GO:0046872">
    <property type="term" value="F:metal ion binding"/>
    <property type="evidence" value="ECO:0007669"/>
    <property type="project" value="UniProtKB-KW"/>
</dbReference>
<keyword evidence="7 8" id="KW-0501">Molybdenum cofactor biosynthesis</keyword>
<keyword evidence="6 8" id="KW-0342">GTP-binding</keyword>
<dbReference type="NCBIfam" id="TIGR02665">
    <property type="entry name" value="molyb_mobA"/>
    <property type="match status" value="1"/>
</dbReference>
<dbReference type="Pfam" id="PF12804">
    <property type="entry name" value="NTP_transf_3"/>
    <property type="match status" value="1"/>
</dbReference>
<comment type="subunit">
    <text evidence="8">Monomer.</text>
</comment>
<dbReference type="EC" id="2.7.7.77" evidence="8"/>
<dbReference type="Proteomes" id="UP000236724">
    <property type="component" value="Unassembled WGS sequence"/>
</dbReference>
<dbReference type="InterPro" id="IPR013482">
    <property type="entry name" value="Molybde_CF_guanTrfase"/>
</dbReference>
<evidence type="ECO:0000256" key="7">
    <source>
        <dbReference type="ARBA" id="ARBA00023150"/>
    </source>
</evidence>
<feature type="binding site" evidence="8">
    <location>
        <position position="24"/>
    </location>
    <ligand>
        <name>GTP</name>
        <dbReference type="ChEBI" id="CHEBI:37565"/>
    </ligand>
</feature>
<keyword evidence="10" id="KW-0548">Nucleotidyltransferase</keyword>
<name>A0A1H6FCT7_9GAMM</name>
<dbReference type="EMBL" id="FMSV02000542">
    <property type="protein sequence ID" value="SEH07888.1"/>
    <property type="molecule type" value="Genomic_DNA"/>
</dbReference>
<keyword evidence="4 8" id="KW-0547">Nucleotide-binding</keyword>
<feature type="binding site" evidence="8">
    <location>
        <begin position="11"/>
        <end position="13"/>
    </location>
    <ligand>
        <name>GTP</name>
        <dbReference type="ChEBI" id="CHEBI:37565"/>
    </ligand>
</feature>
<sequence>MFPENISGIILAGGQGKRMGGRDKGLVSLAGTPMIAQVIQRLQPQVGNLSINANRNLETYRQWGLPVIADALPDYPGPLAGIAASLQSISTEYALFVPCDSPFLPADLCVRLWHELQQQQAVLCYAKDSQRQQPLFVLMRTDLVIHLSEYLNNGGRGVQRWYQELAATVCDFSGQTQAFRNINQPADL</sequence>